<dbReference type="PANTHER" id="PTHR31304">
    <property type="entry name" value="LOB DOMAIN-CONTAINING PROTEIN 38"/>
    <property type="match status" value="1"/>
</dbReference>
<feature type="compositionally biased region" description="Low complexity" evidence="2">
    <location>
        <begin position="104"/>
        <end position="113"/>
    </location>
</feature>
<dbReference type="AlphaFoldDB" id="A0AA87ZWZ5"/>
<evidence type="ECO:0000313" key="4">
    <source>
        <dbReference type="EMBL" id="GMN34948.1"/>
    </source>
</evidence>
<feature type="region of interest" description="Disordered" evidence="2">
    <location>
        <begin position="90"/>
        <end position="113"/>
    </location>
</feature>
<gene>
    <name evidence="4" type="ORF">TIFTF001_004991</name>
</gene>
<sequence length="188" mass="20219">MSCNGCRVLRKGCSETCVLRSCLQWIDSAEAQGHATLFLAKFFGRSDLLSFVSSVPDHQRPVALIRSVRADGEPGERRCGVALEWELAHVPGGGGDRPRRRSSAADAGDSGAAVSTAAAAAASDDEARRVLRRRAESLLSAVGLRRRSETGSVQSGPDECLGGWADAQRQKWGCDREAEKRPHDLAKF</sequence>
<feature type="domain" description="LOB" evidence="3">
    <location>
        <begin position="2"/>
        <end position="63"/>
    </location>
</feature>
<comment type="similarity">
    <text evidence="1">Belongs to the LOB domain-containing protein family.</text>
</comment>
<dbReference type="Proteomes" id="UP001187192">
    <property type="component" value="Unassembled WGS sequence"/>
</dbReference>
<feature type="region of interest" description="Disordered" evidence="2">
    <location>
        <begin position="144"/>
        <end position="163"/>
    </location>
</feature>
<dbReference type="PANTHER" id="PTHR31304:SF38">
    <property type="entry name" value="LOB DOMAIN-CONTAINING PROTEIN"/>
    <property type="match status" value="1"/>
</dbReference>
<reference evidence="4" key="1">
    <citation type="submission" date="2023-07" db="EMBL/GenBank/DDBJ databases">
        <title>draft genome sequence of fig (Ficus carica).</title>
        <authorList>
            <person name="Takahashi T."/>
            <person name="Nishimura K."/>
        </authorList>
    </citation>
    <scope>NUCLEOTIDE SEQUENCE</scope>
</reference>
<name>A0AA87ZWZ5_FICCA</name>
<proteinExistence type="inferred from homology"/>
<dbReference type="EMBL" id="BTGU01000005">
    <property type="protein sequence ID" value="GMN34948.1"/>
    <property type="molecule type" value="Genomic_DNA"/>
</dbReference>
<dbReference type="InterPro" id="IPR004883">
    <property type="entry name" value="LOB"/>
</dbReference>
<organism evidence="4 5">
    <name type="scientific">Ficus carica</name>
    <name type="common">Common fig</name>
    <dbReference type="NCBI Taxonomy" id="3494"/>
    <lineage>
        <taxon>Eukaryota</taxon>
        <taxon>Viridiplantae</taxon>
        <taxon>Streptophyta</taxon>
        <taxon>Embryophyta</taxon>
        <taxon>Tracheophyta</taxon>
        <taxon>Spermatophyta</taxon>
        <taxon>Magnoliopsida</taxon>
        <taxon>eudicotyledons</taxon>
        <taxon>Gunneridae</taxon>
        <taxon>Pentapetalae</taxon>
        <taxon>rosids</taxon>
        <taxon>fabids</taxon>
        <taxon>Rosales</taxon>
        <taxon>Moraceae</taxon>
        <taxon>Ficeae</taxon>
        <taxon>Ficus</taxon>
    </lineage>
</organism>
<comment type="caution">
    <text evidence="4">The sequence shown here is derived from an EMBL/GenBank/DDBJ whole genome shotgun (WGS) entry which is preliminary data.</text>
</comment>
<accession>A0AA87ZWZ5</accession>
<evidence type="ECO:0000256" key="1">
    <source>
        <dbReference type="ARBA" id="ARBA00005474"/>
    </source>
</evidence>
<dbReference type="GO" id="GO:0010468">
    <property type="term" value="P:regulation of gene expression"/>
    <property type="evidence" value="ECO:0007669"/>
    <property type="project" value="TreeGrafter"/>
</dbReference>
<evidence type="ECO:0000256" key="2">
    <source>
        <dbReference type="SAM" id="MobiDB-lite"/>
    </source>
</evidence>
<protein>
    <recommendedName>
        <fullName evidence="3">LOB domain-containing protein</fullName>
    </recommendedName>
</protein>
<keyword evidence="5" id="KW-1185">Reference proteome</keyword>
<evidence type="ECO:0000259" key="3">
    <source>
        <dbReference type="Pfam" id="PF03195"/>
    </source>
</evidence>
<evidence type="ECO:0000313" key="5">
    <source>
        <dbReference type="Proteomes" id="UP001187192"/>
    </source>
</evidence>
<dbReference type="Pfam" id="PF03195">
    <property type="entry name" value="LOB"/>
    <property type="match status" value="1"/>
</dbReference>